<dbReference type="Proteomes" id="UP000762676">
    <property type="component" value="Unassembled WGS sequence"/>
</dbReference>
<sequence>MSELGEKLIHVVVAMSSNYCADLAEAETLIQELRKPCTVYVIEKWIQSWKITINIEKCKAIHFTMWSTEANWRPNLTINGQPLKYCESPTFLGLTLDRQLTFKQHVARIKKIEPRPNTLRSLTGKSWDARRKTSDSIISPTSKVQCSSPGTRA</sequence>
<keyword evidence="2" id="KW-0808">Transferase</keyword>
<proteinExistence type="predicted"/>
<evidence type="ECO:0000256" key="1">
    <source>
        <dbReference type="SAM" id="MobiDB-lite"/>
    </source>
</evidence>
<accession>A0AAV4GU08</accession>
<protein>
    <submittedName>
        <fullName evidence="2">RNA-directed DNA polymerase from mobile element jockey</fullName>
    </submittedName>
</protein>
<evidence type="ECO:0000313" key="2">
    <source>
        <dbReference type="EMBL" id="GFR88576.1"/>
    </source>
</evidence>
<feature type="region of interest" description="Disordered" evidence="1">
    <location>
        <begin position="126"/>
        <end position="153"/>
    </location>
</feature>
<keyword evidence="2" id="KW-0695">RNA-directed DNA polymerase</keyword>
<dbReference type="EMBL" id="BMAT01005168">
    <property type="protein sequence ID" value="GFR88576.1"/>
    <property type="molecule type" value="Genomic_DNA"/>
</dbReference>
<dbReference type="PANTHER" id="PTHR36688:SF1">
    <property type="entry name" value="ENDONUCLEASE_EXONUCLEASE_PHOSPHATASE DOMAIN-CONTAINING PROTEIN"/>
    <property type="match status" value="1"/>
</dbReference>
<evidence type="ECO:0000313" key="3">
    <source>
        <dbReference type="Proteomes" id="UP000762676"/>
    </source>
</evidence>
<gene>
    <name evidence="2" type="ORF">ElyMa_002521500</name>
</gene>
<keyword evidence="3" id="KW-1185">Reference proteome</keyword>
<reference evidence="2 3" key="1">
    <citation type="journal article" date="2021" name="Elife">
        <title>Chloroplast acquisition without the gene transfer in kleptoplastic sea slugs, Plakobranchus ocellatus.</title>
        <authorList>
            <person name="Maeda T."/>
            <person name="Takahashi S."/>
            <person name="Yoshida T."/>
            <person name="Shimamura S."/>
            <person name="Takaki Y."/>
            <person name="Nagai Y."/>
            <person name="Toyoda A."/>
            <person name="Suzuki Y."/>
            <person name="Arimoto A."/>
            <person name="Ishii H."/>
            <person name="Satoh N."/>
            <person name="Nishiyama T."/>
            <person name="Hasebe M."/>
            <person name="Maruyama T."/>
            <person name="Minagawa J."/>
            <person name="Obokata J."/>
            <person name="Shigenobu S."/>
        </authorList>
    </citation>
    <scope>NUCLEOTIDE SEQUENCE [LARGE SCALE GENOMIC DNA]</scope>
</reference>
<organism evidence="2 3">
    <name type="scientific">Elysia marginata</name>
    <dbReference type="NCBI Taxonomy" id="1093978"/>
    <lineage>
        <taxon>Eukaryota</taxon>
        <taxon>Metazoa</taxon>
        <taxon>Spiralia</taxon>
        <taxon>Lophotrochozoa</taxon>
        <taxon>Mollusca</taxon>
        <taxon>Gastropoda</taxon>
        <taxon>Heterobranchia</taxon>
        <taxon>Euthyneura</taxon>
        <taxon>Panpulmonata</taxon>
        <taxon>Sacoglossa</taxon>
        <taxon>Placobranchoidea</taxon>
        <taxon>Plakobranchidae</taxon>
        <taxon>Elysia</taxon>
    </lineage>
</organism>
<dbReference type="PANTHER" id="PTHR36688">
    <property type="entry name" value="ENDO/EXONUCLEASE/PHOSPHATASE DOMAIN-CONTAINING PROTEIN"/>
    <property type="match status" value="1"/>
</dbReference>
<name>A0AAV4GU08_9GAST</name>
<feature type="compositionally biased region" description="Polar residues" evidence="1">
    <location>
        <begin position="135"/>
        <end position="153"/>
    </location>
</feature>
<dbReference type="GO" id="GO:0003964">
    <property type="term" value="F:RNA-directed DNA polymerase activity"/>
    <property type="evidence" value="ECO:0007669"/>
    <property type="project" value="UniProtKB-KW"/>
</dbReference>
<comment type="caution">
    <text evidence="2">The sequence shown here is derived from an EMBL/GenBank/DDBJ whole genome shotgun (WGS) entry which is preliminary data.</text>
</comment>
<keyword evidence="2" id="KW-0548">Nucleotidyltransferase</keyword>
<dbReference type="InterPro" id="IPR052560">
    <property type="entry name" value="RdDP_mobile_element"/>
</dbReference>
<dbReference type="AlphaFoldDB" id="A0AAV4GU08"/>